<evidence type="ECO:0000313" key="3">
    <source>
        <dbReference type="EMBL" id="CAG86290.2"/>
    </source>
</evidence>
<dbReference type="InterPro" id="IPR005061">
    <property type="entry name" value="Ist1"/>
</dbReference>
<evidence type="ECO:0000256" key="2">
    <source>
        <dbReference type="SAM" id="MobiDB-lite"/>
    </source>
</evidence>
<dbReference type="Pfam" id="PF03398">
    <property type="entry name" value="Ist1"/>
    <property type="match status" value="1"/>
</dbReference>
<dbReference type="FunCoup" id="Q6BUA5">
    <property type="interactions" value="804"/>
</dbReference>
<reference evidence="3 4" key="1">
    <citation type="journal article" date="2004" name="Nature">
        <title>Genome evolution in yeasts.</title>
        <authorList>
            <consortium name="Genolevures"/>
            <person name="Dujon B."/>
            <person name="Sherman D."/>
            <person name="Fischer G."/>
            <person name="Durrens P."/>
            <person name="Casaregola S."/>
            <person name="Lafontaine I."/>
            <person name="de Montigny J."/>
            <person name="Marck C."/>
            <person name="Neuveglise C."/>
            <person name="Talla E."/>
            <person name="Goffard N."/>
            <person name="Frangeul L."/>
            <person name="Aigle M."/>
            <person name="Anthouard V."/>
            <person name="Babour A."/>
            <person name="Barbe V."/>
            <person name="Barnay S."/>
            <person name="Blanchin S."/>
            <person name="Beckerich J.M."/>
            <person name="Beyne E."/>
            <person name="Bleykasten C."/>
            <person name="Boisrame A."/>
            <person name="Boyer J."/>
            <person name="Cattolico L."/>
            <person name="Confanioleri F."/>
            <person name="de Daruvar A."/>
            <person name="Despons L."/>
            <person name="Fabre E."/>
            <person name="Fairhead C."/>
            <person name="Ferry-Dumazet H."/>
            <person name="Groppi A."/>
            <person name="Hantraye F."/>
            <person name="Hennequin C."/>
            <person name="Jauniaux N."/>
            <person name="Joyet P."/>
            <person name="Kachouri R."/>
            <person name="Kerrest A."/>
            <person name="Koszul R."/>
            <person name="Lemaire M."/>
            <person name="Lesur I."/>
            <person name="Ma L."/>
            <person name="Muller H."/>
            <person name="Nicaud J.M."/>
            <person name="Nikolski M."/>
            <person name="Oztas S."/>
            <person name="Ozier-Kalogeropoulos O."/>
            <person name="Pellenz S."/>
            <person name="Potier S."/>
            <person name="Richard G.F."/>
            <person name="Straub M.L."/>
            <person name="Suleau A."/>
            <person name="Swennene D."/>
            <person name="Tekaia F."/>
            <person name="Wesolowski-Louvel M."/>
            <person name="Westhof E."/>
            <person name="Wirth B."/>
            <person name="Zeniou-Meyer M."/>
            <person name="Zivanovic I."/>
            <person name="Bolotin-Fukuhara M."/>
            <person name="Thierry A."/>
            <person name="Bouchier C."/>
            <person name="Caudron B."/>
            <person name="Scarpelli C."/>
            <person name="Gaillardin C."/>
            <person name="Weissenbach J."/>
            <person name="Wincker P."/>
            <person name="Souciet J.L."/>
        </authorList>
    </citation>
    <scope>NUCLEOTIDE SEQUENCE [LARGE SCALE GENOMIC DNA]</scope>
    <source>
        <strain evidence="4">ATCC 36239 / CBS 767 / BCRC 21394 / JCM 1990 / NBRC 0083 / IGC 2968</strain>
    </source>
</reference>
<dbReference type="InParanoid" id="Q6BUA5"/>
<dbReference type="Proteomes" id="UP000000599">
    <property type="component" value="Chromosome C"/>
</dbReference>
<evidence type="ECO:0000256" key="1">
    <source>
        <dbReference type="ARBA" id="ARBA00005536"/>
    </source>
</evidence>
<dbReference type="GeneID" id="2900607"/>
<dbReference type="OMA" id="HEVREFT"/>
<feature type="region of interest" description="Disordered" evidence="2">
    <location>
        <begin position="192"/>
        <end position="271"/>
    </location>
</feature>
<comment type="similarity">
    <text evidence="1">Belongs to the IST1 family.</text>
</comment>
<organism evidence="3 4">
    <name type="scientific">Debaryomyces hansenii (strain ATCC 36239 / CBS 767 / BCRC 21394 / JCM 1990 / NBRC 0083 / IGC 2968)</name>
    <name type="common">Yeast</name>
    <name type="synonym">Torulaspora hansenii</name>
    <dbReference type="NCBI Taxonomy" id="284592"/>
    <lineage>
        <taxon>Eukaryota</taxon>
        <taxon>Fungi</taxon>
        <taxon>Dikarya</taxon>
        <taxon>Ascomycota</taxon>
        <taxon>Saccharomycotina</taxon>
        <taxon>Pichiomycetes</taxon>
        <taxon>Debaryomycetaceae</taxon>
        <taxon>Debaryomyces</taxon>
    </lineage>
</organism>
<dbReference type="AlphaFoldDB" id="Q6BUA5"/>
<dbReference type="KEGG" id="dha:DEHA2C12408g"/>
<dbReference type="OrthoDB" id="29853at2759"/>
<dbReference type="PANTHER" id="PTHR12161">
    <property type="entry name" value="IST1 FAMILY MEMBER"/>
    <property type="match status" value="1"/>
</dbReference>
<dbReference type="PANTHER" id="PTHR12161:SF5">
    <property type="entry name" value="IST1 HOMOLOG"/>
    <property type="match status" value="1"/>
</dbReference>
<dbReference type="GO" id="GO:0005768">
    <property type="term" value="C:endosome"/>
    <property type="evidence" value="ECO:0007669"/>
    <property type="project" value="EnsemblFungi"/>
</dbReference>
<dbReference type="FunFam" id="1.20.1260.60:FF:000002">
    <property type="entry name" value="Vacuolar protein sorting-associated protein IST1"/>
    <property type="match status" value="1"/>
</dbReference>
<proteinExistence type="inferred from homology"/>
<name>Q6BUA5_DEBHA</name>
<feature type="compositionally biased region" description="Basic and acidic residues" evidence="2">
    <location>
        <begin position="221"/>
        <end position="239"/>
    </location>
</feature>
<dbReference type="GO" id="GO:0099638">
    <property type="term" value="P:endosome to plasma membrane protein transport"/>
    <property type="evidence" value="ECO:0007669"/>
    <property type="project" value="EnsemblFungi"/>
</dbReference>
<evidence type="ECO:0000313" key="4">
    <source>
        <dbReference type="Proteomes" id="UP000000599"/>
    </source>
</evidence>
<dbReference type="eggNOG" id="KOG2027">
    <property type="taxonomic scope" value="Eukaryota"/>
</dbReference>
<dbReference type="GO" id="GO:0042030">
    <property type="term" value="F:ATPase inhibitor activity"/>
    <property type="evidence" value="ECO:0007669"/>
    <property type="project" value="EnsemblFungi"/>
</dbReference>
<feature type="compositionally biased region" description="Acidic residues" evidence="2">
    <location>
        <begin position="192"/>
        <end position="216"/>
    </location>
</feature>
<dbReference type="Gene3D" id="1.20.1260.60">
    <property type="entry name" value="Vacuolar protein sorting-associated protein Ist1"/>
    <property type="match status" value="1"/>
</dbReference>
<gene>
    <name evidence="3" type="ordered locus">DEHA2C12408g</name>
</gene>
<sequence length="271" mass="30235">MPSHSPTPLNQTKLKTSLKMAISKLKFIQDKKTALTKQQRRQLADLLNQGKESSAKIRVENIIRDDIYIELLEFLELYCELLLARISIILDQTRTTCDPGLKEAVHSIIYSAPSTELKELTAIRDMLVLKYGVEFGKNAMSNEDGAVPQKIVTRCQIEAPSETLVNLYLCEIARAYQAPYSGMKDLEPLDVEDASDEDADDLDDDLDDDNDDDEPSGGEALRNELEVEDPIPEKTPEPKPKKKAATAAPRTEQNDFDSLKARFAALKGGPK</sequence>
<dbReference type="InterPro" id="IPR042277">
    <property type="entry name" value="IST1-like"/>
</dbReference>
<accession>Q6BUA5</accession>
<dbReference type="VEuPathDB" id="FungiDB:DEHA2C12408g"/>
<dbReference type="GO" id="GO:0032511">
    <property type="term" value="P:late endosome to vacuole transport via multivesicular body sorting pathway"/>
    <property type="evidence" value="ECO:0007669"/>
    <property type="project" value="EnsemblFungi"/>
</dbReference>
<protein>
    <submittedName>
        <fullName evidence="3">DEHA2C12408p</fullName>
    </submittedName>
</protein>
<dbReference type="EMBL" id="CR382135">
    <property type="protein sequence ID" value="CAG86290.2"/>
    <property type="molecule type" value="Genomic_DNA"/>
</dbReference>
<dbReference type="STRING" id="284592.Q6BUA5"/>
<dbReference type="HOGENOM" id="CLU_037652_2_0_1"/>
<keyword evidence="4" id="KW-1185">Reference proteome</keyword>
<dbReference type="RefSeq" id="XP_458214.2">
    <property type="nucleotide sequence ID" value="XM_458214.1"/>
</dbReference>